<keyword evidence="2" id="KW-1185">Reference proteome</keyword>
<reference evidence="1 2" key="1">
    <citation type="journal article" date="2011" name="Cell">
        <title>The monarch butterfly genome yields insights into long-distance migration.</title>
        <authorList>
            <person name="Zhan S."/>
            <person name="Merlin C."/>
            <person name="Boore J.L."/>
            <person name="Reppert S.M."/>
        </authorList>
    </citation>
    <scope>NUCLEOTIDE SEQUENCE [LARGE SCALE GENOMIC DNA]</scope>
    <source>
        <strain evidence="1">F-2</strain>
    </source>
</reference>
<evidence type="ECO:0000313" key="1">
    <source>
        <dbReference type="EMBL" id="OWR49992.1"/>
    </source>
</evidence>
<comment type="caution">
    <text evidence="1">The sequence shown here is derived from an EMBL/GenBank/DDBJ whole genome shotgun (WGS) entry which is preliminary data.</text>
</comment>
<name>A0A212F8C3_DANPL</name>
<gene>
    <name evidence="1" type="ORF">KGM_212794A</name>
</gene>
<accession>A0A212F8C3</accession>
<protein>
    <submittedName>
        <fullName evidence="1">Uncharacterized protein</fullName>
    </submittedName>
</protein>
<dbReference type="Proteomes" id="UP000007151">
    <property type="component" value="Unassembled WGS sequence"/>
</dbReference>
<dbReference type="EMBL" id="AGBW02009757">
    <property type="protein sequence ID" value="OWR49992.1"/>
    <property type="molecule type" value="Genomic_DNA"/>
</dbReference>
<dbReference type="InParanoid" id="A0A212F8C3"/>
<proteinExistence type="predicted"/>
<dbReference type="KEGG" id="dpl:KGM_212794A"/>
<organism evidence="1 2">
    <name type="scientific">Danaus plexippus plexippus</name>
    <dbReference type="NCBI Taxonomy" id="278856"/>
    <lineage>
        <taxon>Eukaryota</taxon>
        <taxon>Metazoa</taxon>
        <taxon>Ecdysozoa</taxon>
        <taxon>Arthropoda</taxon>
        <taxon>Hexapoda</taxon>
        <taxon>Insecta</taxon>
        <taxon>Pterygota</taxon>
        <taxon>Neoptera</taxon>
        <taxon>Endopterygota</taxon>
        <taxon>Lepidoptera</taxon>
        <taxon>Glossata</taxon>
        <taxon>Ditrysia</taxon>
        <taxon>Papilionoidea</taxon>
        <taxon>Nymphalidae</taxon>
        <taxon>Danainae</taxon>
        <taxon>Danaini</taxon>
        <taxon>Danaina</taxon>
        <taxon>Danaus</taxon>
        <taxon>Danaus</taxon>
    </lineage>
</organism>
<feature type="non-terminal residue" evidence="1">
    <location>
        <position position="15"/>
    </location>
</feature>
<evidence type="ECO:0000313" key="2">
    <source>
        <dbReference type="Proteomes" id="UP000007151"/>
    </source>
</evidence>
<sequence length="15" mass="1667">MKAVLVIFLFGVAMQ</sequence>